<dbReference type="Pfam" id="PF00072">
    <property type="entry name" value="Response_reg"/>
    <property type="match status" value="1"/>
</dbReference>
<dbReference type="SUPFAM" id="SSF52172">
    <property type="entry name" value="CheY-like"/>
    <property type="match status" value="1"/>
</dbReference>
<keyword evidence="1" id="KW-0597">Phosphoprotein</keyword>
<comment type="caution">
    <text evidence="3">The sequence shown here is derived from an EMBL/GenBank/DDBJ whole genome shotgun (WGS) entry which is preliminary data.</text>
</comment>
<feature type="modified residue" description="4-aspartylphosphate" evidence="1">
    <location>
        <position position="65"/>
    </location>
</feature>
<evidence type="ECO:0000313" key="4">
    <source>
        <dbReference type="Proteomes" id="UP000305267"/>
    </source>
</evidence>
<sequence>MGRRAPVRSTGTQPRVLLIEDNALIGLDLGDAFAHAGYRVAGPVATLAEAAAQVERRTPDLAVVDVRLKDGLCTELARELHRRGVPFLVHSACRQDSSLCSELLEAPWLAKPAWSPDVVAAVQDLGRTGARP</sequence>
<evidence type="ECO:0000259" key="2">
    <source>
        <dbReference type="PROSITE" id="PS50110"/>
    </source>
</evidence>
<evidence type="ECO:0000256" key="1">
    <source>
        <dbReference type="PROSITE-ProRule" id="PRU00169"/>
    </source>
</evidence>
<feature type="domain" description="Response regulatory" evidence="2">
    <location>
        <begin position="15"/>
        <end position="126"/>
    </location>
</feature>
<gene>
    <name evidence="3" type="ORF">FF100_31570</name>
</gene>
<accession>A0A5C4L8Y9</accession>
<dbReference type="PROSITE" id="PS50110">
    <property type="entry name" value="RESPONSE_REGULATORY"/>
    <property type="match status" value="1"/>
</dbReference>
<proteinExistence type="predicted"/>
<dbReference type="InterPro" id="IPR011006">
    <property type="entry name" value="CheY-like_superfamily"/>
</dbReference>
<dbReference type="InterPro" id="IPR001789">
    <property type="entry name" value="Sig_transdc_resp-reg_receiver"/>
</dbReference>
<keyword evidence="4" id="KW-1185">Reference proteome</keyword>
<evidence type="ECO:0000313" key="3">
    <source>
        <dbReference type="EMBL" id="TNC07624.1"/>
    </source>
</evidence>
<dbReference type="OrthoDB" id="8018327at2"/>
<organism evidence="3 4">
    <name type="scientific">Methylobacterium terricola</name>
    <dbReference type="NCBI Taxonomy" id="2583531"/>
    <lineage>
        <taxon>Bacteria</taxon>
        <taxon>Pseudomonadati</taxon>
        <taxon>Pseudomonadota</taxon>
        <taxon>Alphaproteobacteria</taxon>
        <taxon>Hyphomicrobiales</taxon>
        <taxon>Methylobacteriaceae</taxon>
        <taxon>Methylobacterium</taxon>
    </lineage>
</organism>
<name>A0A5C4L8Y9_9HYPH</name>
<dbReference type="Gene3D" id="3.40.50.2300">
    <property type="match status" value="1"/>
</dbReference>
<dbReference type="AlphaFoldDB" id="A0A5C4L8Y9"/>
<reference evidence="3 4" key="1">
    <citation type="submission" date="2019-06" db="EMBL/GenBank/DDBJ databases">
        <title>Genome of Methylobacterium sp. 17Sr1-39.</title>
        <authorList>
            <person name="Seo T."/>
        </authorList>
    </citation>
    <scope>NUCLEOTIDE SEQUENCE [LARGE SCALE GENOMIC DNA]</scope>
    <source>
        <strain evidence="3 4">17Sr1-39</strain>
    </source>
</reference>
<dbReference type="Proteomes" id="UP000305267">
    <property type="component" value="Unassembled WGS sequence"/>
</dbReference>
<dbReference type="EMBL" id="VDDA01000032">
    <property type="protein sequence ID" value="TNC07624.1"/>
    <property type="molecule type" value="Genomic_DNA"/>
</dbReference>
<protein>
    <submittedName>
        <fullName evidence="3">Response regulator</fullName>
    </submittedName>
</protein>
<dbReference type="GO" id="GO:0000160">
    <property type="term" value="P:phosphorelay signal transduction system"/>
    <property type="evidence" value="ECO:0007669"/>
    <property type="project" value="InterPro"/>
</dbReference>